<feature type="transmembrane region" description="Helical" evidence="7">
    <location>
        <begin position="325"/>
        <end position="345"/>
    </location>
</feature>
<dbReference type="PANTHER" id="PTHR30509">
    <property type="entry name" value="P-HYDROXYBENZOIC ACID EFFLUX PUMP SUBUNIT-RELATED"/>
    <property type="match status" value="1"/>
</dbReference>
<accession>A0AAC9U2T1</accession>
<keyword evidence="5 7" id="KW-1133">Transmembrane helix</keyword>
<proteinExistence type="predicted"/>
<reference evidence="8 9" key="1">
    <citation type="submission" date="2017-06" db="EMBL/GenBank/DDBJ databases">
        <title>Complete genome sequence of Shewanella marisflavi EP1 associated with anaerobic 2,4-dinitrotoluene reduction and salt tolerance.</title>
        <authorList>
            <person name="Huang J."/>
        </authorList>
    </citation>
    <scope>NUCLEOTIDE SEQUENCE [LARGE SCALE GENOMIC DNA]</scope>
    <source>
        <strain evidence="8 9">EP1</strain>
    </source>
</reference>
<dbReference type="RefSeq" id="WP_088905631.1">
    <property type="nucleotide sequence ID" value="NZ_CP022272.1"/>
</dbReference>
<feature type="transmembrane region" description="Helical" evidence="7">
    <location>
        <begin position="401"/>
        <end position="418"/>
    </location>
</feature>
<dbReference type="GO" id="GO:0022857">
    <property type="term" value="F:transmembrane transporter activity"/>
    <property type="evidence" value="ECO:0007669"/>
    <property type="project" value="InterPro"/>
</dbReference>
<dbReference type="InterPro" id="IPR006726">
    <property type="entry name" value="PHBA_efflux_AaeB/fusaric-R"/>
</dbReference>
<evidence type="ECO:0000256" key="2">
    <source>
        <dbReference type="ARBA" id="ARBA00022448"/>
    </source>
</evidence>
<evidence type="ECO:0000256" key="5">
    <source>
        <dbReference type="ARBA" id="ARBA00022989"/>
    </source>
</evidence>
<organism evidence="8 9">
    <name type="scientific">Shewanella marisflavi</name>
    <dbReference type="NCBI Taxonomy" id="260364"/>
    <lineage>
        <taxon>Bacteria</taxon>
        <taxon>Pseudomonadati</taxon>
        <taxon>Pseudomonadota</taxon>
        <taxon>Gammaproteobacteria</taxon>
        <taxon>Alteromonadales</taxon>
        <taxon>Shewanellaceae</taxon>
        <taxon>Shewanella</taxon>
    </lineage>
</organism>
<feature type="transmembrane region" description="Helical" evidence="7">
    <location>
        <begin position="81"/>
        <end position="97"/>
    </location>
</feature>
<feature type="transmembrane region" description="Helical" evidence="7">
    <location>
        <begin position="9"/>
        <end position="26"/>
    </location>
</feature>
<dbReference type="PANTHER" id="PTHR30509:SF9">
    <property type="entry name" value="MULTIDRUG RESISTANCE PROTEIN MDTO"/>
    <property type="match status" value="1"/>
</dbReference>
<evidence type="ECO:0000256" key="7">
    <source>
        <dbReference type="SAM" id="Phobius"/>
    </source>
</evidence>
<feature type="transmembrane region" description="Helical" evidence="7">
    <location>
        <begin position="450"/>
        <end position="471"/>
    </location>
</feature>
<feature type="transmembrane region" description="Helical" evidence="7">
    <location>
        <begin position="377"/>
        <end position="395"/>
    </location>
</feature>
<evidence type="ECO:0000313" key="8">
    <source>
        <dbReference type="EMBL" id="ASJ98239.1"/>
    </source>
</evidence>
<evidence type="ECO:0000256" key="6">
    <source>
        <dbReference type="ARBA" id="ARBA00023136"/>
    </source>
</evidence>
<keyword evidence="4 7" id="KW-0812">Transmembrane</keyword>
<keyword evidence="2" id="KW-0813">Transport</keyword>
<evidence type="ECO:0000256" key="1">
    <source>
        <dbReference type="ARBA" id="ARBA00004651"/>
    </source>
</evidence>
<evidence type="ECO:0000256" key="4">
    <source>
        <dbReference type="ARBA" id="ARBA00022692"/>
    </source>
</evidence>
<feature type="transmembrane region" description="Helical" evidence="7">
    <location>
        <begin position="351"/>
        <end position="370"/>
    </location>
</feature>
<dbReference type="AlphaFoldDB" id="A0AAC9U2T1"/>
<dbReference type="EMBL" id="CP022272">
    <property type="protein sequence ID" value="ASJ98239.1"/>
    <property type="molecule type" value="Genomic_DNA"/>
</dbReference>
<feature type="transmembrane region" description="Helical" evidence="7">
    <location>
        <begin position="32"/>
        <end position="51"/>
    </location>
</feature>
<dbReference type="KEGG" id="smav:CFF01_17495"/>
<comment type="subcellular location">
    <subcellularLocation>
        <location evidence="1">Cell membrane</location>
        <topology evidence="1">Multi-pass membrane protein</topology>
    </subcellularLocation>
</comment>
<name>A0AAC9U2T1_9GAMM</name>
<evidence type="ECO:0008006" key="10">
    <source>
        <dbReference type="Google" id="ProtNLM"/>
    </source>
</evidence>
<dbReference type="Proteomes" id="UP000198233">
    <property type="component" value="Chromosome"/>
</dbReference>
<evidence type="ECO:0000256" key="3">
    <source>
        <dbReference type="ARBA" id="ARBA00022475"/>
    </source>
</evidence>
<dbReference type="GO" id="GO:0005886">
    <property type="term" value="C:plasma membrane"/>
    <property type="evidence" value="ECO:0007669"/>
    <property type="project" value="UniProtKB-SubCell"/>
</dbReference>
<protein>
    <recommendedName>
        <fullName evidence="10">FUSC family protein</fullName>
    </recommendedName>
</protein>
<feature type="transmembrane region" description="Helical" evidence="7">
    <location>
        <begin position="104"/>
        <end position="122"/>
    </location>
</feature>
<evidence type="ECO:0000313" key="9">
    <source>
        <dbReference type="Proteomes" id="UP000198233"/>
    </source>
</evidence>
<gene>
    <name evidence="8" type="ORF">CFF01_17495</name>
</gene>
<feature type="transmembrane region" description="Helical" evidence="7">
    <location>
        <begin position="425"/>
        <end position="444"/>
    </location>
</feature>
<dbReference type="Pfam" id="PF04632">
    <property type="entry name" value="FUSC"/>
    <property type="match status" value="1"/>
</dbReference>
<keyword evidence="3" id="KW-1003">Cell membrane</keyword>
<keyword evidence="6 7" id="KW-0472">Membrane</keyword>
<sequence length="479" mass="53191">MLSSSLKEAIKISLAVGLTIALALFFQWDKPYWAAITVIAISANESFGHGILQGKLRIVGTLTGIFFALVLISLFSQDRMMFIACFHLFLGVCVFFSSHKRNGYAFTMAFTAFAIIAMLGGTNGTASFDIAILRIQETMLGVVVYSAVYRFIWPVTTESLFFDTLKTVTKQFTLARKALVEAKTDKHILDAKSDLFANQQHIDKLMELLALPLASTYRLRYEKAKWQSVALACDGIQAHLLKLAKGIQHEMDPNDLDNGLTQLGHELRLLNATITNEQSKDAELIQHWTKRDSRLDAKVDAKIDAAEARAVAGVGAKRRLQRQRLTNAITAVASSLTCFALWIYFAIPGGPIFPLLGAALANASVHMPVSLVRQAKLACLAWGALFLVEYCLVLTNITELWQLVAFYSLNTLLIFTVFNKPSHVVIRILGGNMLLIMTMNALHGTPKYEIITPLLMLIIMLLSLTVARFYIRLFKAEPL</sequence>
<feature type="transmembrane region" description="Helical" evidence="7">
    <location>
        <begin position="58"/>
        <end position="75"/>
    </location>
</feature>